<evidence type="ECO:0000313" key="1">
    <source>
        <dbReference type="EMBL" id="KAA6335892.1"/>
    </source>
</evidence>
<sequence length="116" mass="13583">MSESKTEDIGLFEKEVILLRPKEEKSATGDRKVKYITECPILGSLTDNIHLSAEVSEAETETHRFIFTMWNNPQITTKWMLKYHGEDYRIDSITRLEDDLYVKLECAREILENNND</sequence>
<protein>
    <recommendedName>
        <fullName evidence="2">Phage head-tail adapter protein</fullName>
    </recommendedName>
</protein>
<evidence type="ECO:0008006" key="2">
    <source>
        <dbReference type="Google" id="ProtNLM"/>
    </source>
</evidence>
<proteinExistence type="predicted"/>
<name>A0A5J4RQY0_9ZZZZ</name>
<organism evidence="1">
    <name type="scientific">termite gut metagenome</name>
    <dbReference type="NCBI Taxonomy" id="433724"/>
    <lineage>
        <taxon>unclassified sequences</taxon>
        <taxon>metagenomes</taxon>
        <taxon>organismal metagenomes</taxon>
    </lineage>
</organism>
<accession>A0A5J4RQY0</accession>
<reference evidence="1" key="1">
    <citation type="submission" date="2019-03" db="EMBL/GenBank/DDBJ databases">
        <title>Single cell metagenomics reveals metabolic interactions within the superorganism composed of flagellate Streblomastix strix and complex community of Bacteroidetes bacteria on its surface.</title>
        <authorList>
            <person name="Treitli S.C."/>
            <person name="Kolisko M."/>
            <person name="Husnik F."/>
            <person name="Keeling P."/>
            <person name="Hampl V."/>
        </authorList>
    </citation>
    <scope>NUCLEOTIDE SEQUENCE</scope>
    <source>
        <strain evidence="1">STM</strain>
    </source>
</reference>
<dbReference type="AlphaFoldDB" id="A0A5J4RQY0"/>
<comment type="caution">
    <text evidence="1">The sequence shown here is derived from an EMBL/GenBank/DDBJ whole genome shotgun (WGS) entry which is preliminary data.</text>
</comment>
<gene>
    <name evidence="1" type="ORF">EZS27_015919</name>
</gene>
<dbReference type="EMBL" id="SNRY01000848">
    <property type="protein sequence ID" value="KAA6335892.1"/>
    <property type="molecule type" value="Genomic_DNA"/>
</dbReference>